<dbReference type="SMART" id="SM00829">
    <property type="entry name" value="PKS_ER"/>
    <property type="match status" value="1"/>
</dbReference>
<name>A0A2J6PM59_9HELO</name>
<dbReference type="InterPro" id="IPR013154">
    <property type="entry name" value="ADH-like_N"/>
</dbReference>
<dbReference type="InterPro" id="IPR052585">
    <property type="entry name" value="Lipid_raft_assoc_Zn_ADH"/>
</dbReference>
<dbReference type="STRING" id="1745343.A0A2J6PM59"/>
<keyword evidence="3" id="KW-1185">Reference proteome</keyword>
<evidence type="ECO:0000313" key="3">
    <source>
        <dbReference type="Proteomes" id="UP000235672"/>
    </source>
</evidence>
<protein>
    <submittedName>
        <fullName evidence="2">GroES-like protein</fullName>
    </submittedName>
</protein>
<dbReference type="InterPro" id="IPR020843">
    <property type="entry name" value="ER"/>
</dbReference>
<evidence type="ECO:0000313" key="2">
    <source>
        <dbReference type="EMBL" id="PMD15089.1"/>
    </source>
</evidence>
<dbReference type="Gene3D" id="3.90.180.10">
    <property type="entry name" value="Medium-chain alcohol dehydrogenases, catalytic domain"/>
    <property type="match status" value="1"/>
</dbReference>
<dbReference type="EMBL" id="KZ613516">
    <property type="protein sequence ID" value="PMD15089.1"/>
    <property type="molecule type" value="Genomic_DNA"/>
</dbReference>
<evidence type="ECO:0000259" key="1">
    <source>
        <dbReference type="SMART" id="SM00829"/>
    </source>
</evidence>
<proteinExistence type="predicted"/>
<dbReference type="GO" id="GO:0016491">
    <property type="term" value="F:oxidoreductase activity"/>
    <property type="evidence" value="ECO:0007669"/>
    <property type="project" value="InterPro"/>
</dbReference>
<dbReference type="Pfam" id="PF00107">
    <property type="entry name" value="ADH_zinc_N"/>
    <property type="match status" value="1"/>
</dbReference>
<organism evidence="2 3">
    <name type="scientific">Hyaloscypha hepaticicola</name>
    <dbReference type="NCBI Taxonomy" id="2082293"/>
    <lineage>
        <taxon>Eukaryota</taxon>
        <taxon>Fungi</taxon>
        <taxon>Dikarya</taxon>
        <taxon>Ascomycota</taxon>
        <taxon>Pezizomycotina</taxon>
        <taxon>Leotiomycetes</taxon>
        <taxon>Helotiales</taxon>
        <taxon>Hyaloscyphaceae</taxon>
        <taxon>Hyaloscypha</taxon>
    </lineage>
</organism>
<sequence length="321" mass="33605">MATMQALHLTKTDATSPPTLTLTTVPKPTLTPGHLLIKVQASAIHPSDLLNAKGAFPYTTFPRIPGRDYAGTVIEGPPHLVGTEVYGTSGFTQAFSIDGAQAEYILVPEDAVAPKPKNLSFVQAATVGVPFTTASLVLKRASAKEGDVVLVLGANGAVGSAVVQLAKSLGAKVLLGTRDEKGDVNTASDPELKKVDELTGGKGVDVVVDTVGLPALMKAAVAKLGRGGRLAFIAAPRTGATEVEIEMVDFYRKEKSLVGCNTLVYSVEEFAAVLRELRPKFENGSLTAAKAGEWHEAKLEEGVQAYEKAAQRGGGKFVIVV</sequence>
<reference evidence="2 3" key="1">
    <citation type="submission" date="2016-05" db="EMBL/GenBank/DDBJ databases">
        <title>A degradative enzymes factory behind the ericoid mycorrhizal symbiosis.</title>
        <authorList>
            <consortium name="DOE Joint Genome Institute"/>
            <person name="Martino E."/>
            <person name="Morin E."/>
            <person name="Grelet G."/>
            <person name="Kuo A."/>
            <person name="Kohler A."/>
            <person name="Daghino S."/>
            <person name="Barry K."/>
            <person name="Choi C."/>
            <person name="Cichocki N."/>
            <person name="Clum A."/>
            <person name="Copeland A."/>
            <person name="Hainaut M."/>
            <person name="Haridas S."/>
            <person name="Labutti K."/>
            <person name="Lindquist E."/>
            <person name="Lipzen A."/>
            <person name="Khouja H.-R."/>
            <person name="Murat C."/>
            <person name="Ohm R."/>
            <person name="Olson A."/>
            <person name="Spatafora J."/>
            <person name="Veneault-Fourrey C."/>
            <person name="Henrissat B."/>
            <person name="Grigoriev I."/>
            <person name="Martin F."/>
            <person name="Perotto S."/>
        </authorList>
    </citation>
    <scope>NUCLEOTIDE SEQUENCE [LARGE SCALE GENOMIC DNA]</scope>
    <source>
        <strain evidence="2 3">UAMH 7357</strain>
    </source>
</reference>
<dbReference type="SUPFAM" id="SSF51735">
    <property type="entry name" value="NAD(P)-binding Rossmann-fold domains"/>
    <property type="match status" value="1"/>
</dbReference>
<dbReference type="OrthoDB" id="3509362at2759"/>
<gene>
    <name evidence="2" type="ORF">NA56DRAFT_650479</name>
</gene>
<dbReference type="Proteomes" id="UP000235672">
    <property type="component" value="Unassembled WGS sequence"/>
</dbReference>
<dbReference type="InterPro" id="IPR036291">
    <property type="entry name" value="NAD(P)-bd_dom_sf"/>
</dbReference>
<accession>A0A2J6PM59</accession>
<dbReference type="SUPFAM" id="SSF50129">
    <property type="entry name" value="GroES-like"/>
    <property type="match status" value="1"/>
</dbReference>
<dbReference type="AlphaFoldDB" id="A0A2J6PM59"/>
<dbReference type="Pfam" id="PF08240">
    <property type="entry name" value="ADH_N"/>
    <property type="match status" value="1"/>
</dbReference>
<dbReference type="InterPro" id="IPR011032">
    <property type="entry name" value="GroES-like_sf"/>
</dbReference>
<feature type="domain" description="Enoyl reductase (ER)" evidence="1">
    <location>
        <begin position="15"/>
        <end position="319"/>
    </location>
</feature>
<dbReference type="PANTHER" id="PTHR43482">
    <property type="entry name" value="PROTEIN AST1-RELATED"/>
    <property type="match status" value="1"/>
</dbReference>
<dbReference type="Gene3D" id="3.40.50.720">
    <property type="entry name" value="NAD(P)-binding Rossmann-like Domain"/>
    <property type="match status" value="1"/>
</dbReference>
<dbReference type="InterPro" id="IPR013149">
    <property type="entry name" value="ADH-like_C"/>
</dbReference>
<dbReference type="PANTHER" id="PTHR43482:SF1">
    <property type="entry name" value="PROTEIN AST1-RELATED"/>
    <property type="match status" value="1"/>
</dbReference>